<comment type="subcellular location">
    <subcellularLocation>
        <location evidence="1">Nucleus</location>
    </subcellularLocation>
</comment>
<feature type="region of interest" description="Disordered" evidence="3">
    <location>
        <begin position="62"/>
        <end position="82"/>
    </location>
</feature>
<keyword evidence="2" id="KW-0539">Nucleus</keyword>
<dbReference type="PANTHER" id="PTHR37534:SF49">
    <property type="entry name" value="LYSINE BIOSYNTHESIS REGULATORY PROTEIN LYS14"/>
    <property type="match status" value="1"/>
</dbReference>
<gene>
    <name evidence="5" type="primary">LYS14</name>
    <name evidence="5" type="ORF">FIM1_1344</name>
</gene>
<evidence type="ECO:0000259" key="4">
    <source>
        <dbReference type="PROSITE" id="PS50048"/>
    </source>
</evidence>
<organism evidence="5 6">
    <name type="scientific">Kluyveromyces marxianus</name>
    <name type="common">Yeast</name>
    <name type="synonym">Candida kefyr</name>
    <dbReference type="NCBI Taxonomy" id="4911"/>
    <lineage>
        <taxon>Eukaryota</taxon>
        <taxon>Fungi</taxon>
        <taxon>Dikarya</taxon>
        <taxon>Ascomycota</taxon>
        <taxon>Saccharomycotina</taxon>
        <taxon>Saccharomycetes</taxon>
        <taxon>Saccharomycetales</taxon>
        <taxon>Saccharomycetaceae</taxon>
        <taxon>Kluyveromyces</taxon>
    </lineage>
</organism>
<proteinExistence type="predicted"/>
<protein>
    <submittedName>
        <fullName evidence="5">Protein LYS14</fullName>
    </submittedName>
</protein>
<dbReference type="InterPro" id="IPR036864">
    <property type="entry name" value="Zn2-C6_fun-type_DNA-bd_sf"/>
</dbReference>
<dbReference type="InterPro" id="IPR021858">
    <property type="entry name" value="Fun_TF"/>
</dbReference>
<evidence type="ECO:0000313" key="6">
    <source>
        <dbReference type="Proteomes" id="UP000422736"/>
    </source>
</evidence>
<dbReference type="PROSITE" id="PS50048">
    <property type="entry name" value="ZN2_CY6_FUNGAL_2"/>
    <property type="match status" value="1"/>
</dbReference>
<dbReference type="CDD" id="cd00067">
    <property type="entry name" value="GAL4"/>
    <property type="match status" value="1"/>
</dbReference>
<dbReference type="Gene3D" id="4.10.240.10">
    <property type="entry name" value="Zn(2)-C6 fungal-type DNA-binding domain"/>
    <property type="match status" value="1"/>
</dbReference>
<dbReference type="Pfam" id="PF11951">
    <property type="entry name" value="Fungal_trans_2"/>
    <property type="match status" value="1"/>
</dbReference>
<dbReference type="SUPFAM" id="SSF57701">
    <property type="entry name" value="Zn2/Cys6 DNA-binding domain"/>
    <property type="match status" value="1"/>
</dbReference>
<dbReference type="PANTHER" id="PTHR37534">
    <property type="entry name" value="TRANSCRIPTIONAL ACTIVATOR PROTEIN UGA3"/>
    <property type="match status" value="1"/>
</dbReference>
<sequence>MTGEFKRQKRKYSKNGCVECKRRKVKCDESKPMCWQCAHLSKECVYKTKEFQFLVSGVEGGLKRHTDDKRSDGPFKKKRPKNNIKIDDDNDLNALLNDALVFANDLFSRMGDNGISSDSVVVPVFDKWEEIELALSNVERSELEYLKVFYEKVSYWLMPLAYSPDSNICNHILFHHLIRANQKNEGNRERSFLQSSMVSISAKYMYNVHGNEKDNTVRRLFLKKALQQLYQEFESLSQESMGLAQIDSLNLCVLMLTLDSSTFGTQEWKYHLRGAKNLLLKYHYNHNDMENKTDTLTDTKNMDHMDTRLLHERTVALARNWFSAIAIVAYIAKDSHFFNESEMEEMLSMGSTEDSSTSVLLKDMGFITEDCQYNIFLGYSKEGLELLKVVMRSMDSDISKRGYGYDEDNDNFLRVCSLLQKSREFTFHANVYGRVSDEAVKSLVYTNNSKDAASIVFYKQNAYSLYDTIQQVHLEVLFVKFLTKSVKLDESCTLVQNSCKRAWKMVEWMFSDCDLTVTEINAFIEKIELGEIQNYSTLKQKLTFDLVSRCIISPLQQDFRLMMFQTGMVLCAGKLTSFDPHSLRLVRCKILAYFLAMADNLGTESARTSMEYLIRKWYPNANRGVIASSLQSTPDNDALPFS</sequence>
<dbReference type="SMART" id="SM00066">
    <property type="entry name" value="GAL4"/>
    <property type="match status" value="1"/>
</dbReference>
<feature type="domain" description="Zn(2)-C6 fungal-type" evidence="4">
    <location>
        <begin position="16"/>
        <end position="46"/>
    </location>
</feature>
<keyword evidence="6" id="KW-1185">Reference proteome</keyword>
<accession>A0ABX6EWP7</accession>
<feature type="compositionally biased region" description="Basic and acidic residues" evidence="3">
    <location>
        <begin position="62"/>
        <end position="75"/>
    </location>
</feature>
<dbReference type="Proteomes" id="UP000422736">
    <property type="component" value="Chromosome 2"/>
</dbReference>
<evidence type="ECO:0000313" key="5">
    <source>
        <dbReference type="EMBL" id="QGN14678.1"/>
    </source>
</evidence>
<evidence type="ECO:0000256" key="1">
    <source>
        <dbReference type="ARBA" id="ARBA00004123"/>
    </source>
</evidence>
<reference evidence="5 6" key="1">
    <citation type="submission" date="2016-03" db="EMBL/GenBank/DDBJ databases">
        <title>How can Kluyveromyces marxianus grow so fast - potential evolutionary course in Saccharomyces Complex revealed by comparative genomics.</title>
        <authorList>
            <person name="Mo W."/>
            <person name="Lu W."/>
            <person name="Yang X."/>
            <person name="Qi J."/>
            <person name="Lv H."/>
        </authorList>
    </citation>
    <scope>NUCLEOTIDE SEQUENCE [LARGE SCALE GENOMIC DNA]</scope>
    <source>
        <strain evidence="5 6">FIM1</strain>
    </source>
</reference>
<dbReference type="InterPro" id="IPR001138">
    <property type="entry name" value="Zn2Cys6_DnaBD"/>
</dbReference>
<evidence type="ECO:0000256" key="3">
    <source>
        <dbReference type="SAM" id="MobiDB-lite"/>
    </source>
</evidence>
<dbReference type="EMBL" id="CP015055">
    <property type="protein sequence ID" value="QGN14678.1"/>
    <property type="molecule type" value="Genomic_DNA"/>
</dbReference>
<evidence type="ECO:0000256" key="2">
    <source>
        <dbReference type="ARBA" id="ARBA00023242"/>
    </source>
</evidence>
<dbReference type="Pfam" id="PF00172">
    <property type="entry name" value="Zn_clus"/>
    <property type="match status" value="1"/>
</dbReference>
<dbReference type="PROSITE" id="PS00463">
    <property type="entry name" value="ZN2_CY6_FUNGAL_1"/>
    <property type="match status" value="1"/>
</dbReference>
<name>A0ABX6EWP7_KLUMA</name>